<dbReference type="AlphaFoldDB" id="A0AAV6YQ29"/>
<evidence type="ECO:0000313" key="1">
    <source>
        <dbReference type="EMBL" id="KAG8539257.1"/>
    </source>
</evidence>
<accession>A0AAV6YQ29</accession>
<keyword evidence="2" id="KW-1185">Reference proteome</keyword>
<evidence type="ECO:0000313" key="2">
    <source>
        <dbReference type="Proteomes" id="UP000824782"/>
    </source>
</evidence>
<organism evidence="1 2">
    <name type="scientific">Engystomops pustulosus</name>
    <name type="common">Tungara frog</name>
    <name type="synonym">Physalaemus pustulosus</name>
    <dbReference type="NCBI Taxonomy" id="76066"/>
    <lineage>
        <taxon>Eukaryota</taxon>
        <taxon>Metazoa</taxon>
        <taxon>Chordata</taxon>
        <taxon>Craniata</taxon>
        <taxon>Vertebrata</taxon>
        <taxon>Euteleostomi</taxon>
        <taxon>Amphibia</taxon>
        <taxon>Batrachia</taxon>
        <taxon>Anura</taxon>
        <taxon>Neobatrachia</taxon>
        <taxon>Hyloidea</taxon>
        <taxon>Leptodactylidae</taxon>
        <taxon>Leiuperinae</taxon>
        <taxon>Engystomops</taxon>
    </lineage>
</organism>
<comment type="caution">
    <text evidence="1">The sequence shown here is derived from an EMBL/GenBank/DDBJ whole genome shotgun (WGS) entry which is preliminary data.</text>
</comment>
<dbReference type="Proteomes" id="UP000824782">
    <property type="component" value="Unassembled WGS sequence"/>
</dbReference>
<reference evidence="1" key="1">
    <citation type="thesis" date="2020" institute="ProQuest LLC" country="789 East Eisenhower Parkway, Ann Arbor, MI, USA">
        <title>Comparative Genomics and Chromosome Evolution.</title>
        <authorList>
            <person name="Mudd A.B."/>
        </authorList>
    </citation>
    <scope>NUCLEOTIDE SEQUENCE</scope>
    <source>
        <strain evidence="1">237g6f4</strain>
        <tissue evidence="1">Blood</tissue>
    </source>
</reference>
<sequence length="90" mass="10150">MLMSGCDPDTASVLCNIKVWTHICYLMRQLRLLPCSTFPIGYGLFMTVTDKGPVVVLDELQGWIPMAERKHWEAFSVSWSDGSRNKIVSA</sequence>
<gene>
    <name evidence="1" type="ORF">GDO81_021160</name>
</gene>
<dbReference type="EMBL" id="WNYA01015486">
    <property type="protein sequence ID" value="KAG8539257.1"/>
    <property type="molecule type" value="Genomic_DNA"/>
</dbReference>
<protein>
    <submittedName>
        <fullName evidence="1">Uncharacterized protein</fullName>
    </submittedName>
</protein>
<proteinExistence type="predicted"/>
<name>A0AAV6YQ29_ENGPU</name>